<protein>
    <submittedName>
        <fullName evidence="2">Uncharacterized protein</fullName>
    </submittedName>
</protein>
<keyword evidence="1" id="KW-0732">Signal</keyword>
<dbReference type="Proteomes" id="UP000644147">
    <property type="component" value="Unassembled WGS sequence"/>
</dbReference>
<evidence type="ECO:0000313" key="3">
    <source>
        <dbReference type="Proteomes" id="UP000644147"/>
    </source>
</evidence>
<keyword evidence="3" id="KW-1185">Reference proteome</keyword>
<gene>
    <name evidence="2" type="ORF">I5M27_05625</name>
</gene>
<reference evidence="2 3" key="1">
    <citation type="submission" date="2020-12" db="EMBL/GenBank/DDBJ databases">
        <title>Bacterial novel species Adhaeribacter sp. BT258 isolated from soil.</title>
        <authorList>
            <person name="Jung H.-Y."/>
        </authorList>
    </citation>
    <scope>NUCLEOTIDE SEQUENCE [LARGE SCALE GENOMIC DNA]</scope>
    <source>
        <strain evidence="2 3">BT258</strain>
    </source>
</reference>
<dbReference type="EMBL" id="JAEHFX010000002">
    <property type="protein sequence ID" value="MBK0402455.1"/>
    <property type="molecule type" value="Genomic_DNA"/>
</dbReference>
<comment type="caution">
    <text evidence="2">The sequence shown here is derived from an EMBL/GenBank/DDBJ whole genome shotgun (WGS) entry which is preliminary data.</text>
</comment>
<feature type="signal peptide" evidence="1">
    <location>
        <begin position="1"/>
        <end position="21"/>
    </location>
</feature>
<feature type="chain" id="PRO_5046109473" evidence="1">
    <location>
        <begin position="22"/>
        <end position="123"/>
    </location>
</feature>
<organism evidence="2 3">
    <name type="scientific">Adhaeribacter terrigena</name>
    <dbReference type="NCBI Taxonomy" id="2793070"/>
    <lineage>
        <taxon>Bacteria</taxon>
        <taxon>Pseudomonadati</taxon>
        <taxon>Bacteroidota</taxon>
        <taxon>Cytophagia</taxon>
        <taxon>Cytophagales</taxon>
        <taxon>Hymenobacteraceae</taxon>
        <taxon>Adhaeribacter</taxon>
    </lineage>
</organism>
<name>A0ABS1C1M4_9BACT</name>
<sequence length="123" mass="13886">MKNLPIFLAFTFLCSTGICFAQPGGNLDARVTTVTRSMSAQLGLNEMDYIKLRMVNYDHMAKAAEINSMYSNNATVREMKITELQADYENQLRSILNSKQMEAYAAYKENKSNYTAFSAEALK</sequence>
<dbReference type="RefSeq" id="WP_200505200.1">
    <property type="nucleotide sequence ID" value="NZ_JAEHFX010000002.1"/>
</dbReference>
<proteinExistence type="predicted"/>
<accession>A0ABS1C1M4</accession>
<evidence type="ECO:0000256" key="1">
    <source>
        <dbReference type="SAM" id="SignalP"/>
    </source>
</evidence>
<evidence type="ECO:0000313" key="2">
    <source>
        <dbReference type="EMBL" id="MBK0402455.1"/>
    </source>
</evidence>